<dbReference type="KEGG" id="sera:Ser39006_020385"/>
<organism evidence="2 3">
    <name type="scientific">Serratia sp. (strain ATCC 39006)</name>
    <name type="common">Prodigiosinella confusarubida</name>
    <dbReference type="NCBI Taxonomy" id="104623"/>
    <lineage>
        <taxon>Bacteria</taxon>
        <taxon>Pseudomonadati</taxon>
        <taxon>Pseudomonadota</taxon>
        <taxon>Gammaproteobacteria</taxon>
        <taxon>Enterobacterales</taxon>
        <taxon>Pectobacteriaceae</taxon>
        <taxon>Prodigiosinella</taxon>
    </lineage>
</organism>
<gene>
    <name evidence="1" type="ORF">CWC46_20390</name>
    <name evidence="2" type="ORF">Ser39006_020385</name>
</gene>
<dbReference type="Proteomes" id="UP000017700">
    <property type="component" value="Chromosome"/>
</dbReference>
<reference evidence="2" key="2">
    <citation type="submission" date="2013-09" db="EMBL/GenBank/DDBJ databases">
        <authorList>
            <person name="Wang G."/>
            <person name="Yang Y."/>
            <person name="Su Y."/>
        </authorList>
    </citation>
    <scope>NUCLEOTIDE SEQUENCE</scope>
    <source>
        <strain evidence="2">ATCC 39006</strain>
    </source>
</reference>
<dbReference type="Proteomes" id="UP000233778">
    <property type="component" value="Chromosome"/>
</dbReference>
<reference evidence="2" key="4">
    <citation type="submission" date="2017-11" db="EMBL/GenBank/DDBJ databases">
        <title>Complete genome sequence of Serratia sp. ATCC 39006.</title>
        <authorList>
            <person name="Hampton H.G."/>
            <person name="Jackson S.A."/>
            <person name="Jauregui R."/>
            <person name="Poulter G.T.M."/>
            <person name="Salmond G.P.C."/>
            <person name="Fineran P.C."/>
        </authorList>
    </citation>
    <scope>NUCLEOTIDE SEQUENCE</scope>
    <source>
        <strain evidence="2">ATCC 39006</strain>
    </source>
</reference>
<protein>
    <recommendedName>
        <fullName evidence="5">NIPSNAP domain-containing protein</fullName>
    </recommendedName>
</protein>
<evidence type="ECO:0000313" key="1">
    <source>
        <dbReference type="EMBL" id="AUH01941.1"/>
    </source>
</evidence>
<dbReference type="EMBL" id="CP025084">
    <property type="protein sequence ID" value="AUH06263.1"/>
    <property type="molecule type" value="Genomic_DNA"/>
</dbReference>
<proteinExistence type="predicted"/>
<accession>A0A2I5TNW9</accession>
<dbReference type="EMBL" id="CP025085">
    <property type="protein sequence ID" value="AUH01941.1"/>
    <property type="molecule type" value="Genomic_DNA"/>
</dbReference>
<reference evidence="2 3" key="1">
    <citation type="journal article" date="2013" name="Genome Announc.">
        <title>Draft genome sequence of Serratia sp. strain ATCC 39006, a model bacterium for analysis of the biosynthesis and regulation of prodigiosin, a carbapenem, and gas vesicles.</title>
        <authorList>
            <person name="Fineran P.C."/>
            <person name="Iglesias Cans M.C."/>
            <person name="Ramsay J.P."/>
            <person name="Wilf N.M."/>
            <person name="Cossyleon D."/>
            <person name="McNeil M.B."/>
            <person name="Williamson N.R."/>
            <person name="Monson R.E."/>
            <person name="Becher S.A."/>
            <person name="Stanton J.A."/>
            <person name="Brugger K."/>
            <person name="Brown S.D."/>
            <person name="Salmond G.P."/>
        </authorList>
    </citation>
    <scope>NUCLEOTIDE SEQUENCE [LARGE SCALE GENOMIC DNA]</scope>
    <source>
        <strain evidence="2">ATCC 39006</strain>
        <strain evidence="3">ATCC 39006 / SC 11482</strain>
    </source>
</reference>
<name>A0A2I5TNW9_SERS3</name>
<evidence type="ECO:0000313" key="3">
    <source>
        <dbReference type="Proteomes" id="UP000017700"/>
    </source>
</evidence>
<evidence type="ECO:0000313" key="2">
    <source>
        <dbReference type="EMBL" id="AUH06263.1"/>
    </source>
</evidence>
<sequence>MKQLRIYTLKDKNTAETYFHHHWPKHLISLPKFGIFINNVYLGTDDQASQVIAIVTLPDGCDPHALNQEYMRSEEFKADMEGFDISGIIRVEEISLETTLF</sequence>
<dbReference type="KEGG" id="serq:CWC46_20390"/>
<evidence type="ECO:0000313" key="4">
    <source>
        <dbReference type="Proteomes" id="UP000233778"/>
    </source>
</evidence>
<dbReference type="RefSeq" id="WP_021014699.1">
    <property type="nucleotide sequence ID" value="NZ_CP025084.1"/>
</dbReference>
<dbReference type="AlphaFoldDB" id="A0A2I5TNW9"/>
<reference evidence="1 4" key="3">
    <citation type="submission" date="2017-11" db="EMBL/GenBank/DDBJ databases">
        <title>Complete genome sequence of Serratia sp. ATCC 39006 LacA.</title>
        <authorList>
            <person name="Hampton H.G."/>
            <person name="Jackson S.A."/>
            <person name="Jauregui R."/>
            <person name="Poulter G.T.M."/>
            <person name="Salmond G.P.C."/>
            <person name="Fineran P.C."/>
        </authorList>
    </citation>
    <scope>NUCLEOTIDE SEQUENCE [LARGE SCALE GENOMIC DNA]</scope>
    <source>
        <strain evidence="1 4">ATCC 39006</strain>
    </source>
</reference>
<keyword evidence="3" id="KW-1185">Reference proteome</keyword>
<dbReference type="OrthoDB" id="2297285at2"/>
<evidence type="ECO:0008006" key="5">
    <source>
        <dbReference type="Google" id="ProtNLM"/>
    </source>
</evidence>